<evidence type="ECO:0000313" key="2">
    <source>
        <dbReference type="EMBL" id="ORY36560.1"/>
    </source>
</evidence>
<comment type="caution">
    <text evidence="2">The sequence shown here is derived from an EMBL/GenBank/DDBJ whole genome shotgun (WGS) entry which is preliminary data.</text>
</comment>
<dbReference type="EMBL" id="MCGO01000055">
    <property type="protein sequence ID" value="ORY36560.1"/>
    <property type="molecule type" value="Genomic_DNA"/>
</dbReference>
<accession>A0A1Y2BP80</accession>
<keyword evidence="3" id="KW-1185">Reference proteome</keyword>
<protein>
    <submittedName>
        <fullName evidence="2">Uncharacterized protein</fullName>
    </submittedName>
</protein>
<feature type="transmembrane region" description="Helical" evidence="1">
    <location>
        <begin position="12"/>
        <end position="29"/>
    </location>
</feature>
<evidence type="ECO:0000256" key="1">
    <source>
        <dbReference type="SAM" id="Phobius"/>
    </source>
</evidence>
<feature type="transmembrane region" description="Helical" evidence="1">
    <location>
        <begin position="41"/>
        <end position="67"/>
    </location>
</feature>
<dbReference type="OrthoDB" id="19261at2759"/>
<proteinExistence type="predicted"/>
<name>A0A1Y2BP80_9FUNG</name>
<feature type="transmembrane region" description="Helical" evidence="1">
    <location>
        <begin position="87"/>
        <end position="108"/>
    </location>
</feature>
<organism evidence="2 3">
    <name type="scientific">Rhizoclosmatium globosum</name>
    <dbReference type="NCBI Taxonomy" id="329046"/>
    <lineage>
        <taxon>Eukaryota</taxon>
        <taxon>Fungi</taxon>
        <taxon>Fungi incertae sedis</taxon>
        <taxon>Chytridiomycota</taxon>
        <taxon>Chytridiomycota incertae sedis</taxon>
        <taxon>Chytridiomycetes</taxon>
        <taxon>Chytridiales</taxon>
        <taxon>Chytriomycetaceae</taxon>
        <taxon>Rhizoclosmatium</taxon>
    </lineage>
</organism>
<dbReference type="Proteomes" id="UP000193642">
    <property type="component" value="Unassembled WGS sequence"/>
</dbReference>
<keyword evidence="1" id="KW-0812">Transmembrane</keyword>
<keyword evidence="1" id="KW-1133">Transmembrane helix</keyword>
<evidence type="ECO:0000313" key="3">
    <source>
        <dbReference type="Proteomes" id="UP000193642"/>
    </source>
</evidence>
<sequence length="132" mass="14761">MDLVPSPLHPFHARFLLNVVALVLIYMVTGSDHFDVAANGAHVGIGLFVWIAVFVQMALGVLINHLYKPDRESTPWWDISIIDDMSVNPALQTIYIVWVVLVGLAFIFMELKRGSAKVAAQRTKEAVQFTKK</sequence>
<keyword evidence="1" id="KW-0472">Membrane</keyword>
<gene>
    <name evidence="2" type="ORF">BCR33DRAFT_835695</name>
</gene>
<dbReference type="AlphaFoldDB" id="A0A1Y2BP80"/>
<reference evidence="2 3" key="1">
    <citation type="submission" date="2016-07" db="EMBL/GenBank/DDBJ databases">
        <title>Pervasive Adenine N6-methylation of Active Genes in Fungi.</title>
        <authorList>
            <consortium name="DOE Joint Genome Institute"/>
            <person name="Mondo S.J."/>
            <person name="Dannebaum R.O."/>
            <person name="Kuo R.C."/>
            <person name="Labutti K."/>
            <person name="Haridas S."/>
            <person name="Kuo A."/>
            <person name="Salamov A."/>
            <person name="Ahrendt S.R."/>
            <person name="Lipzen A."/>
            <person name="Sullivan W."/>
            <person name="Andreopoulos W.B."/>
            <person name="Clum A."/>
            <person name="Lindquist E."/>
            <person name="Daum C."/>
            <person name="Ramamoorthy G.K."/>
            <person name="Gryganskyi A."/>
            <person name="Culley D."/>
            <person name="Magnuson J.K."/>
            <person name="James T.Y."/>
            <person name="O'Malley M.A."/>
            <person name="Stajich J.E."/>
            <person name="Spatafora J.W."/>
            <person name="Visel A."/>
            <person name="Grigoriev I.V."/>
        </authorList>
    </citation>
    <scope>NUCLEOTIDE SEQUENCE [LARGE SCALE GENOMIC DNA]</scope>
    <source>
        <strain evidence="2 3">JEL800</strain>
    </source>
</reference>